<feature type="domain" description="Acyl-CoA dehydrogenase/oxidase N-terminal" evidence="7">
    <location>
        <begin position="8"/>
        <end position="83"/>
    </location>
</feature>
<dbReference type="PANTHER" id="PTHR43884">
    <property type="entry name" value="ACYL-COA DEHYDROGENASE"/>
    <property type="match status" value="1"/>
</dbReference>
<evidence type="ECO:0000256" key="2">
    <source>
        <dbReference type="ARBA" id="ARBA00009347"/>
    </source>
</evidence>
<evidence type="ECO:0000256" key="5">
    <source>
        <dbReference type="ARBA" id="ARBA00023002"/>
    </source>
</evidence>
<dbReference type="Pfam" id="PF00441">
    <property type="entry name" value="Acyl-CoA_dh_1"/>
    <property type="match status" value="1"/>
</dbReference>
<dbReference type="SUPFAM" id="SSF47203">
    <property type="entry name" value="Acyl-CoA dehydrogenase C-terminal domain-like"/>
    <property type="match status" value="1"/>
</dbReference>
<gene>
    <name evidence="8" type="ORF">GCM10011385_21600</name>
</gene>
<dbReference type="GO" id="GO:0050660">
    <property type="term" value="F:flavin adenine dinucleotide binding"/>
    <property type="evidence" value="ECO:0007669"/>
    <property type="project" value="InterPro"/>
</dbReference>
<evidence type="ECO:0000259" key="7">
    <source>
        <dbReference type="Pfam" id="PF02771"/>
    </source>
</evidence>
<keyword evidence="3" id="KW-0285">Flavoprotein</keyword>
<dbReference type="InterPro" id="IPR036250">
    <property type="entry name" value="AcylCo_DH-like_C"/>
</dbReference>
<reference evidence="8" key="1">
    <citation type="journal article" date="2014" name="Int. J. Syst. Evol. Microbiol.">
        <title>Complete genome sequence of Corynebacterium casei LMG S-19264T (=DSM 44701T), isolated from a smear-ripened cheese.</title>
        <authorList>
            <consortium name="US DOE Joint Genome Institute (JGI-PGF)"/>
            <person name="Walter F."/>
            <person name="Albersmeier A."/>
            <person name="Kalinowski J."/>
            <person name="Ruckert C."/>
        </authorList>
    </citation>
    <scope>NUCLEOTIDE SEQUENCE</scope>
    <source>
        <strain evidence="8">CGMCC 1.15320</strain>
    </source>
</reference>
<feature type="domain" description="Acyl-CoA dehydrogenase/oxidase C-terminal" evidence="6">
    <location>
        <begin position="216"/>
        <end position="354"/>
    </location>
</feature>
<organism evidence="8 9">
    <name type="scientific">Nitratireductor aestuarii</name>
    <dbReference type="NCBI Taxonomy" id="1735103"/>
    <lineage>
        <taxon>Bacteria</taxon>
        <taxon>Pseudomonadati</taxon>
        <taxon>Pseudomonadota</taxon>
        <taxon>Alphaproteobacteria</taxon>
        <taxon>Hyphomicrobiales</taxon>
        <taxon>Phyllobacteriaceae</taxon>
        <taxon>Nitratireductor</taxon>
    </lineage>
</organism>
<dbReference type="Pfam" id="PF02771">
    <property type="entry name" value="Acyl-CoA_dh_N"/>
    <property type="match status" value="1"/>
</dbReference>
<evidence type="ECO:0000256" key="3">
    <source>
        <dbReference type="ARBA" id="ARBA00022630"/>
    </source>
</evidence>
<dbReference type="Gene3D" id="2.40.110.10">
    <property type="entry name" value="Butyryl-CoA Dehydrogenase, subunit A, domain 2"/>
    <property type="match status" value="1"/>
</dbReference>
<dbReference type="InterPro" id="IPR013786">
    <property type="entry name" value="AcylCoA_DH/ox_N"/>
</dbReference>
<dbReference type="AlphaFoldDB" id="A0A916W5H8"/>
<dbReference type="InterPro" id="IPR009100">
    <property type="entry name" value="AcylCoA_DH/oxidase_NM_dom_sf"/>
</dbReference>
<keyword evidence="9" id="KW-1185">Reference proteome</keyword>
<reference evidence="8" key="2">
    <citation type="submission" date="2020-09" db="EMBL/GenBank/DDBJ databases">
        <authorList>
            <person name="Sun Q."/>
            <person name="Zhou Y."/>
        </authorList>
    </citation>
    <scope>NUCLEOTIDE SEQUENCE</scope>
    <source>
        <strain evidence="8">CGMCC 1.15320</strain>
    </source>
</reference>
<evidence type="ECO:0000256" key="1">
    <source>
        <dbReference type="ARBA" id="ARBA00001974"/>
    </source>
</evidence>
<comment type="caution">
    <text evidence="8">The sequence shown here is derived from an EMBL/GenBank/DDBJ whole genome shotgun (WGS) entry which is preliminary data.</text>
</comment>
<dbReference type="InterPro" id="IPR009075">
    <property type="entry name" value="AcylCo_DH/oxidase_C"/>
</dbReference>
<evidence type="ECO:0000313" key="8">
    <source>
        <dbReference type="EMBL" id="GGA67384.1"/>
    </source>
</evidence>
<dbReference type="SUPFAM" id="SSF56645">
    <property type="entry name" value="Acyl-CoA dehydrogenase NM domain-like"/>
    <property type="match status" value="1"/>
</dbReference>
<evidence type="ECO:0000313" key="9">
    <source>
        <dbReference type="Proteomes" id="UP000636264"/>
    </source>
</evidence>
<name>A0A916W5H8_9HYPH</name>
<comment type="similarity">
    <text evidence="2">Belongs to the acyl-CoA dehydrogenase family.</text>
</comment>
<dbReference type="InterPro" id="IPR046373">
    <property type="entry name" value="Acyl-CoA_Oxase/DH_mid-dom_sf"/>
</dbReference>
<dbReference type="EMBL" id="BMIF01000006">
    <property type="protein sequence ID" value="GGA67384.1"/>
    <property type="molecule type" value="Genomic_DNA"/>
</dbReference>
<dbReference type="Gene3D" id="1.20.140.10">
    <property type="entry name" value="Butyryl-CoA Dehydrogenase, subunit A, domain 3"/>
    <property type="match status" value="1"/>
</dbReference>
<dbReference type="RefSeq" id="WP_188721078.1">
    <property type="nucleotide sequence ID" value="NZ_BMIF01000006.1"/>
</dbReference>
<dbReference type="GO" id="GO:0003995">
    <property type="term" value="F:acyl-CoA dehydrogenase activity"/>
    <property type="evidence" value="ECO:0007669"/>
    <property type="project" value="TreeGrafter"/>
</dbReference>
<keyword evidence="5" id="KW-0560">Oxidoreductase</keyword>
<evidence type="ECO:0000259" key="6">
    <source>
        <dbReference type="Pfam" id="PF00441"/>
    </source>
</evidence>
<evidence type="ECO:0000256" key="4">
    <source>
        <dbReference type="ARBA" id="ARBA00022827"/>
    </source>
</evidence>
<sequence length="371" mass="39586">MTIVDPQTAEMLRETVAKHCERHADGALIRASRGDVPGALAADVATMAELGWLAVSVPEDHGGLGLGVSATGIIAEGLSGCYSSDPLTGLFLGARALVHAQESDGLLAQVVEGSATPVLAWQENAHDFASPLPATEYRNGTVSGTKRWVASAAQASHFVVSAREDGRDVLVLVDASSDGVSLSFGTRADGTPISELALTSAPSTVIARGSDATRALRRTLDEGTILVAAELMGHIDRMMKLVLEHLNTRKQFGKVIGSFQALQHRASNMFVHQRLTRSVLTTTLGCADLITDPVEFGQRAARLRARLNDTTQLVMRESIQLFGAMGITDENELSLHIKRCLSLLGYLGNSTEQRRYWTALSAQSARTGDTN</sequence>
<protein>
    <submittedName>
        <fullName evidence="8">Acyl-CoA dehydrogenase</fullName>
    </submittedName>
</protein>
<dbReference type="InterPro" id="IPR037069">
    <property type="entry name" value="AcylCoA_DH/ox_N_sf"/>
</dbReference>
<dbReference type="PANTHER" id="PTHR43884:SF20">
    <property type="entry name" value="ACYL-COA DEHYDROGENASE FADE28"/>
    <property type="match status" value="1"/>
</dbReference>
<dbReference type="Proteomes" id="UP000636264">
    <property type="component" value="Unassembled WGS sequence"/>
</dbReference>
<comment type="cofactor">
    <cofactor evidence="1">
        <name>FAD</name>
        <dbReference type="ChEBI" id="CHEBI:57692"/>
    </cofactor>
</comment>
<dbReference type="Gene3D" id="1.10.540.10">
    <property type="entry name" value="Acyl-CoA dehydrogenase/oxidase, N-terminal domain"/>
    <property type="match status" value="1"/>
</dbReference>
<proteinExistence type="inferred from homology"/>
<keyword evidence="4" id="KW-0274">FAD</keyword>
<accession>A0A916W5H8</accession>